<feature type="non-terminal residue" evidence="1">
    <location>
        <position position="132"/>
    </location>
</feature>
<keyword evidence="2" id="KW-1185">Reference proteome</keyword>
<dbReference type="AlphaFoldDB" id="A0A232FDI9"/>
<reference evidence="1 2" key="1">
    <citation type="journal article" date="2017" name="Curr. Biol.">
        <title>The Evolution of Venom by Co-option of Single-Copy Genes.</title>
        <authorList>
            <person name="Martinson E.O."/>
            <person name="Mrinalini"/>
            <person name="Kelkar Y.D."/>
            <person name="Chang C.H."/>
            <person name="Werren J.H."/>
        </authorList>
    </citation>
    <scope>NUCLEOTIDE SEQUENCE [LARGE SCALE GENOMIC DNA]</scope>
    <source>
        <strain evidence="1 2">Alberta</strain>
        <tissue evidence="1">Whole body</tissue>
    </source>
</reference>
<proteinExistence type="predicted"/>
<feature type="non-terminal residue" evidence="1">
    <location>
        <position position="1"/>
    </location>
</feature>
<organism evidence="1 2">
    <name type="scientific">Trichomalopsis sarcophagae</name>
    <dbReference type="NCBI Taxonomy" id="543379"/>
    <lineage>
        <taxon>Eukaryota</taxon>
        <taxon>Metazoa</taxon>
        <taxon>Ecdysozoa</taxon>
        <taxon>Arthropoda</taxon>
        <taxon>Hexapoda</taxon>
        <taxon>Insecta</taxon>
        <taxon>Pterygota</taxon>
        <taxon>Neoptera</taxon>
        <taxon>Endopterygota</taxon>
        <taxon>Hymenoptera</taxon>
        <taxon>Apocrita</taxon>
        <taxon>Proctotrupomorpha</taxon>
        <taxon>Chalcidoidea</taxon>
        <taxon>Pteromalidae</taxon>
        <taxon>Pteromalinae</taxon>
        <taxon>Trichomalopsis</taxon>
    </lineage>
</organism>
<comment type="caution">
    <text evidence="1">The sequence shown here is derived from an EMBL/GenBank/DDBJ whole genome shotgun (WGS) entry which is preliminary data.</text>
</comment>
<sequence>KSSQTRLIVNFSIRYSKITNHQIKWRGSATKASMRSRRSRGSRDTIYFYIGVRIFHDTDKECLLLLFSSQTRLIVNFSIRYSKITNHQIKWRGSATKASMRSRRSRGSRDTIYFYIGVRIFHDTDKECLLLL</sequence>
<dbReference type="EMBL" id="NNAY01000419">
    <property type="protein sequence ID" value="OXU28538.1"/>
    <property type="molecule type" value="Genomic_DNA"/>
</dbReference>
<protein>
    <submittedName>
        <fullName evidence="1">Uncharacterized protein</fullName>
    </submittedName>
</protein>
<dbReference type="Proteomes" id="UP000215335">
    <property type="component" value="Unassembled WGS sequence"/>
</dbReference>
<evidence type="ECO:0000313" key="1">
    <source>
        <dbReference type="EMBL" id="OXU28538.1"/>
    </source>
</evidence>
<name>A0A232FDI9_9HYME</name>
<accession>A0A232FDI9</accession>
<gene>
    <name evidence="1" type="ORF">TSAR_008983</name>
</gene>
<evidence type="ECO:0000313" key="2">
    <source>
        <dbReference type="Proteomes" id="UP000215335"/>
    </source>
</evidence>